<reference evidence="5" key="1">
    <citation type="journal article" date="2014" name="Int. J. Syst. Evol. Microbiol.">
        <title>Complete genome sequence of Corynebacterium casei LMG S-19264T (=DSM 44701T), isolated from a smear-ripened cheese.</title>
        <authorList>
            <consortium name="US DOE Joint Genome Institute (JGI-PGF)"/>
            <person name="Walter F."/>
            <person name="Albersmeier A."/>
            <person name="Kalinowski J."/>
            <person name="Ruckert C."/>
        </authorList>
    </citation>
    <scope>NUCLEOTIDE SEQUENCE</scope>
    <source>
        <strain evidence="5">KCTC 42731</strain>
    </source>
</reference>
<dbReference type="InterPro" id="IPR036465">
    <property type="entry name" value="vWFA_dom_sf"/>
</dbReference>
<protein>
    <submittedName>
        <fullName evidence="5">Type IV pili system adhesin PilY</fullName>
    </submittedName>
</protein>
<keyword evidence="1" id="KW-0479">Metal-binding</keyword>
<dbReference type="Proteomes" id="UP000623842">
    <property type="component" value="Unassembled WGS sequence"/>
</dbReference>
<feature type="region of interest" description="Disordered" evidence="3">
    <location>
        <begin position="321"/>
        <end position="341"/>
    </location>
</feature>
<dbReference type="GO" id="GO:0046872">
    <property type="term" value="F:metal ion binding"/>
    <property type="evidence" value="ECO:0007669"/>
    <property type="project" value="UniProtKB-KW"/>
</dbReference>
<evidence type="ECO:0000256" key="3">
    <source>
        <dbReference type="SAM" id="MobiDB-lite"/>
    </source>
</evidence>
<dbReference type="RefSeq" id="WP_189773168.1">
    <property type="nucleotide sequence ID" value="NZ_BNCK01000009.1"/>
</dbReference>
<evidence type="ECO:0000313" key="6">
    <source>
        <dbReference type="Proteomes" id="UP000623842"/>
    </source>
</evidence>
<proteinExistence type="predicted"/>
<keyword evidence="6" id="KW-1185">Reference proteome</keyword>
<feature type="compositionally biased region" description="Polar residues" evidence="3">
    <location>
        <begin position="328"/>
        <end position="341"/>
    </location>
</feature>
<dbReference type="Pfam" id="PF05567">
    <property type="entry name" value="T4P_PilY1"/>
    <property type="match status" value="1"/>
</dbReference>
<organism evidence="5 6">
    <name type="scientific">Thalassotalea marina</name>
    <dbReference type="NCBI Taxonomy" id="1673741"/>
    <lineage>
        <taxon>Bacteria</taxon>
        <taxon>Pseudomonadati</taxon>
        <taxon>Pseudomonadota</taxon>
        <taxon>Gammaproteobacteria</taxon>
        <taxon>Alteromonadales</taxon>
        <taxon>Colwelliaceae</taxon>
        <taxon>Thalassotalea</taxon>
    </lineage>
</organism>
<evidence type="ECO:0000259" key="4">
    <source>
        <dbReference type="Pfam" id="PF05567"/>
    </source>
</evidence>
<evidence type="ECO:0000313" key="5">
    <source>
        <dbReference type="EMBL" id="GHG02460.1"/>
    </source>
</evidence>
<dbReference type="EMBL" id="BNCK01000009">
    <property type="protein sequence ID" value="GHG02460.1"/>
    <property type="molecule type" value="Genomic_DNA"/>
</dbReference>
<feature type="domain" description="PilY1 beta-propeller" evidence="4">
    <location>
        <begin position="660"/>
        <end position="898"/>
    </location>
</feature>
<dbReference type="Gene3D" id="3.40.50.410">
    <property type="entry name" value="von Willebrand factor, type A domain"/>
    <property type="match status" value="1"/>
</dbReference>
<accession>A0A919BMZ4</accession>
<sequence>MKKLVGLLMTLTVSTLVFSEDIELYISEAVKALSSRPQVLIILDNSGSMSTTDEVAAPYDPSIEYPAVGGLNSLSDRFIYFTKGGVDGTSLPVPDSPSEARRFLDAINSCQTAADILAINGFYTGRIREYQIKGNNGTWIEIPDNNGANIEIIDCEDDVTSSNPKNISSLPEGYPIDSAGNKRNPIYHTPNVGDSNVTWDGQLVTLYTDNYLRWHHNETLNQTLISRLDQAINSISSVILSAPSVDFGLQVFNYNDGDGTNDSNGGRVVFGIKESNVANKNALLDIIQNQLSPQTWTPLCETLYEASLYFSGKNVDFGNDDSNRPGYTRNQPPMDSSVVSNSKYQTPMKTCNSNAYVIIITDGVPTYDNGADSSIEGFTSIDADGNTVSFSGNKFDGNYLAALAGWMQNNDINLTLDGVQKITTFTIGFSDGAAAAEDLLKETASLGGGQYFYADNHTQLTSALTSIFERLEPSNESLTSASVAANNFDRTETLDAVYYAMFEPQNSPRWQGNLKKYKVKNDKQYGQSNVPALNEDTGHFSESVTSFWSAANSQDGDKVAEGGVASMLRNVSSRNLISDIGVNGALTTFDYDQLKTTYTDDAGIAAVFGVPEAEVKEYIDWHRGIDVDDEDKDTSKTDMRFDVFADPLHSKPLVLNYGNSIRIVIGTNAGVLHMFEDNTSNDTVTESWAFMPKEFFGNVKGLRDNFSGASKIYGIDGKITSYIKDDNGDGIVNGTDKVYIFFGLRRGGSSYYAMDVTSPDAPTMLWHIDNSTTGFGELGQSWSQPKVTYSAINTTGSTAAPVVIFGGGYDTSKDNAGPAQPDGVGRAVYLVDAKSGSLKWSLSPSGGTTSFSGQHSIASSIATLDSDGNGLADRLYFGDTGGDLWRVDMPAANPQDADEPWTVFKLAALGGATSNDDDRRFFSEPTVVRTFISETLETTITDVNGNTETIATRQEKPYEAILLGSGDRSNPLGKDSQDTFFMIKDSYIRTQSFSSTSVPATPTTLTLSDLYDFTDNPFAQSLSTAQRETLEIAVSKKSGWFIEFDKAQGEKSTSEATVINGVAYLTSYIPPSLNTNTLVCEIPGGQGWLYAVDLALGIHKYNWVDSENPDGITDGDKRKVYISEQFLGSPTLIVVPKDDGDANTVDEPEGNIIVGRRIVPVGFNLQTIRTNLSVKEVQ</sequence>
<keyword evidence="2" id="KW-0106">Calcium</keyword>
<dbReference type="InterPro" id="IPR008707">
    <property type="entry name" value="B-propeller_PilY1"/>
</dbReference>
<comment type="caution">
    <text evidence="5">The sequence shown here is derived from an EMBL/GenBank/DDBJ whole genome shotgun (WGS) entry which is preliminary data.</text>
</comment>
<dbReference type="AlphaFoldDB" id="A0A919BMZ4"/>
<reference evidence="5" key="2">
    <citation type="submission" date="2020-09" db="EMBL/GenBank/DDBJ databases">
        <authorList>
            <person name="Sun Q."/>
            <person name="Kim S."/>
        </authorList>
    </citation>
    <scope>NUCLEOTIDE SEQUENCE</scope>
    <source>
        <strain evidence="5">KCTC 42731</strain>
    </source>
</reference>
<evidence type="ECO:0000256" key="2">
    <source>
        <dbReference type="ARBA" id="ARBA00022837"/>
    </source>
</evidence>
<dbReference type="SUPFAM" id="SSF53300">
    <property type="entry name" value="vWA-like"/>
    <property type="match status" value="1"/>
</dbReference>
<name>A0A919BMZ4_9GAMM</name>
<evidence type="ECO:0000256" key="1">
    <source>
        <dbReference type="ARBA" id="ARBA00022723"/>
    </source>
</evidence>
<gene>
    <name evidence="5" type="primary">pilY</name>
    <name evidence="5" type="ORF">GCM10017161_34160</name>
</gene>